<accession>A0ABP4W031</accession>
<dbReference type="PANTHER" id="PTHR24209:SF7">
    <property type="entry name" value="PROTEIN DA1-RELATED 2"/>
    <property type="match status" value="1"/>
</dbReference>
<feature type="domain" description="Protein DA1-like" evidence="1">
    <location>
        <begin position="112"/>
        <end position="178"/>
    </location>
</feature>
<keyword evidence="3" id="KW-1185">Reference proteome</keyword>
<comment type="caution">
    <text evidence="2">The sequence shown here is derived from an EMBL/GenBank/DDBJ whole genome shotgun (WGS) entry which is preliminary data.</text>
</comment>
<protein>
    <recommendedName>
        <fullName evidence="1">Protein DA1-like domain-containing protein</fullName>
    </recommendedName>
</protein>
<dbReference type="InterPro" id="IPR045218">
    <property type="entry name" value="DA1-like"/>
</dbReference>
<sequence length="228" mass="24759">MSGSAPEQVCTFCGDNVGRQWLINALGEVFCVSHESAPRCRTCGSPAAASGSERYCPGCAATRVLDQGRVREVLPAIRDGLHGLGIRLSTPVQVELVSRDVMRDLAGPWDTSGLTISSGDRVLRLTVVAGLPLMWFGAAVCHEAMHAWLAQHRFPDNLASPLCEGLCQLTAFSWLRRQDDPRAALVRQSMETDPDPDYGAGFRTVRDAVARHGLTTVLSTMRHHGRLP</sequence>
<gene>
    <name evidence="2" type="ORF">GCM10009681_09090</name>
</gene>
<evidence type="ECO:0000313" key="3">
    <source>
        <dbReference type="Proteomes" id="UP001500655"/>
    </source>
</evidence>
<dbReference type="RefSeq" id="WP_344077126.1">
    <property type="nucleotide sequence ID" value="NZ_BAAALS010000003.1"/>
</dbReference>
<dbReference type="Pfam" id="PF12315">
    <property type="entry name" value="DA1-like"/>
    <property type="match status" value="1"/>
</dbReference>
<organism evidence="2 3">
    <name type="scientific">Luedemannella helvata</name>
    <dbReference type="NCBI Taxonomy" id="349315"/>
    <lineage>
        <taxon>Bacteria</taxon>
        <taxon>Bacillati</taxon>
        <taxon>Actinomycetota</taxon>
        <taxon>Actinomycetes</taxon>
        <taxon>Micromonosporales</taxon>
        <taxon>Micromonosporaceae</taxon>
        <taxon>Luedemannella</taxon>
    </lineage>
</organism>
<dbReference type="PANTHER" id="PTHR24209">
    <property type="entry name" value="PROTEIN DA1-RELATED 2"/>
    <property type="match status" value="1"/>
</dbReference>
<dbReference type="EMBL" id="BAAALS010000003">
    <property type="protein sequence ID" value="GAA1740369.1"/>
    <property type="molecule type" value="Genomic_DNA"/>
</dbReference>
<dbReference type="Proteomes" id="UP001500655">
    <property type="component" value="Unassembled WGS sequence"/>
</dbReference>
<reference evidence="3" key="1">
    <citation type="journal article" date="2019" name="Int. J. Syst. Evol. Microbiol.">
        <title>The Global Catalogue of Microorganisms (GCM) 10K type strain sequencing project: providing services to taxonomists for standard genome sequencing and annotation.</title>
        <authorList>
            <consortium name="The Broad Institute Genomics Platform"/>
            <consortium name="The Broad Institute Genome Sequencing Center for Infectious Disease"/>
            <person name="Wu L."/>
            <person name="Ma J."/>
        </authorList>
    </citation>
    <scope>NUCLEOTIDE SEQUENCE [LARGE SCALE GENOMIC DNA]</scope>
    <source>
        <strain evidence="3">JCM 13249</strain>
    </source>
</reference>
<evidence type="ECO:0000259" key="1">
    <source>
        <dbReference type="Pfam" id="PF12315"/>
    </source>
</evidence>
<evidence type="ECO:0000313" key="2">
    <source>
        <dbReference type="EMBL" id="GAA1740369.1"/>
    </source>
</evidence>
<proteinExistence type="predicted"/>
<name>A0ABP4W031_9ACTN</name>
<dbReference type="InterPro" id="IPR022087">
    <property type="entry name" value="DA1-like_dom"/>
</dbReference>